<feature type="transmembrane region" description="Helical" evidence="10">
    <location>
        <begin position="333"/>
        <end position="358"/>
    </location>
</feature>
<dbReference type="GO" id="GO:0016740">
    <property type="term" value="F:transferase activity"/>
    <property type="evidence" value="ECO:0007669"/>
    <property type="project" value="UniProtKB-KW"/>
</dbReference>
<evidence type="ECO:0000256" key="9">
    <source>
        <dbReference type="ARBA" id="ARBA00033125"/>
    </source>
</evidence>
<dbReference type="InterPro" id="IPR029044">
    <property type="entry name" value="Nucleotide-diphossugar_trans"/>
</dbReference>
<evidence type="ECO:0000256" key="4">
    <source>
        <dbReference type="ARBA" id="ARBA00022490"/>
    </source>
</evidence>
<evidence type="ECO:0000259" key="12">
    <source>
        <dbReference type="PROSITE" id="PS52002"/>
    </source>
</evidence>
<keyword evidence="5" id="KW-0507">mRNA processing</keyword>
<evidence type="ECO:0000256" key="6">
    <source>
        <dbReference type="ARBA" id="ARBA00023187"/>
    </source>
</evidence>
<name>A0A3L6G6V2_MAIZE</name>
<dbReference type="InterPro" id="IPR047575">
    <property type="entry name" value="Sm"/>
</dbReference>
<dbReference type="InterPro" id="IPR010920">
    <property type="entry name" value="LSM_dom_sf"/>
</dbReference>
<dbReference type="SUPFAM" id="SSF50182">
    <property type="entry name" value="Sm-like ribonucleoproteins"/>
    <property type="match status" value="1"/>
</dbReference>
<feature type="transmembrane region" description="Helical" evidence="10">
    <location>
        <begin position="254"/>
        <end position="272"/>
    </location>
</feature>
<dbReference type="ExpressionAtlas" id="A0A3L6G6V2">
    <property type="expression patterns" value="baseline and differential"/>
</dbReference>
<evidence type="ECO:0000313" key="14">
    <source>
        <dbReference type="Proteomes" id="UP000251960"/>
    </source>
</evidence>
<evidence type="ECO:0000313" key="13">
    <source>
        <dbReference type="EMBL" id="PWZ43619.1"/>
    </source>
</evidence>
<comment type="subcellular location">
    <subcellularLocation>
        <location evidence="2">Cytoplasm</location>
        <location evidence="2">Cytosol</location>
    </subcellularLocation>
    <subcellularLocation>
        <location evidence="1">Nucleus</location>
    </subcellularLocation>
</comment>
<keyword evidence="10" id="KW-0812">Transmembrane</keyword>
<dbReference type="AlphaFoldDB" id="A0A3L6G6V2"/>
<feature type="domain" description="Sm" evidence="12">
    <location>
        <begin position="502"/>
        <end position="587"/>
    </location>
</feature>
<feature type="transmembrane region" description="Helical" evidence="10">
    <location>
        <begin position="429"/>
        <end position="455"/>
    </location>
</feature>
<dbReference type="InterPro" id="IPR027248">
    <property type="entry name" value="Sm_D2"/>
</dbReference>
<dbReference type="GO" id="GO:0006397">
    <property type="term" value="P:mRNA processing"/>
    <property type="evidence" value="ECO:0007669"/>
    <property type="project" value="UniProtKB-KW"/>
</dbReference>
<protein>
    <recommendedName>
        <fullName evidence="9">snRNP core protein D2</fullName>
    </recommendedName>
</protein>
<keyword evidence="13" id="KW-0808">Transferase</keyword>
<comment type="similarity">
    <text evidence="3">Belongs to the snRNP core protein family.</text>
</comment>
<evidence type="ECO:0000256" key="3">
    <source>
        <dbReference type="ARBA" id="ARBA00008146"/>
    </source>
</evidence>
<feature type="signal peptide" evidence="11">
    <location>
        <begin position="1"/>
        <end position="26"/>
    </location>
</feature>
<evidence type="ECO:0000256" key="7">
    <source>
        <dbReference type="ARBA" id="ARBA00023242"/>
    </source>
</evidence>
<dbReference type="SUPFAM" id="SSF53448">
    <property type="entry name" value="Nucleotide-diphospho-sugar transferases"/>
    <property type="match status" value="1"/>
</dbReference>
<dbReference type="PANTHER" id="PTHR12777">
    <property type="entry name" value="SMALL NUCLEAR RIBONUCLEOPROTEIN SM D2"/>
    <property type="match status" value="1"/>
</dbReference>
<dbReference type="InterPro" id="IPR001163">
    <property type="entry name" value="Sm_dom_euk/arc"/>
</dbReference>
<keyword evidence="11" id="KW-0732">Signal</keyword>
<dbReference type="CDD" id="cd02537">
    <property type="entry name" value="GT8_Glycogenin"/>
    <property type="match status" value="1"/>
</dbReference>
<organism evidence="13 14">
    <name type="scientific">Zea mays</name>
    <name type="common">Maize</name>
    <dbReference type="NCBI Taxonomy" id="4577"/>
    <lineage>
        <taxon>Eukaryota</taxon>
        <taxon>Viridiplantae</taxon>
        <taxon>Streptophyta</taxon>
        <taxon>Embryophyta</taxon>
        <taxon>Tracheophyta</taxon>
        <taxon>Spermatophyta</taxon>
        <taxon>Magnoliopsida</taxon>
        <taxon>Liliopsida</taxon>
        <taxon>Poales</taxon>
        <taxon>Poaceae</taxon>
        <taxon>PACMAD clade</taxon>
        <taxon>Panicoideae</taxon>
        <taxon>Andropogonodae</taxon>
        <taxon>Andropogoneae</taxon>
        <taxon>Tripsacinae</taxon>
        <taxon>Zea</taxon>
    </lineage>
</organism>
<evidence type="ECO:0000256" key="1">
    <source>
        <dbReference type="ARBA" id="ARBA00004123"/>
    </source>
</evidence>
<dbReference type="FunFam" id="2.30.30.100:FF:000020">
    <property type="entry name" value="Small nuclear ribonucleoprotein Sm D2"/>
    <property type="match status" value="1"/>
</dbReference>
<gene>
    <name evidence="13" type="primary">IPUT1</name>
    <name evidence="13" type="ORF">Zm00014a_035229</name>
</gene>
<dbReference type="GO" id="GO:0005829">
    <property type="term" value="C:cytosol"/>
    <property type="evidence" value="ECO:0007669"/>
    <property type="project" value="UniProtKB-SubCell"/>
</dbReference>
<dbReference type="GO" id="GO:0030532">
    <property type="term" value="C:small nuclear ribonucleoprotein complex"/>
    <property type="evidence" value="ECO:0007669"/>
    <property type="project" value="InterPro"/>
</dbReference>
<keyword evidence="7" id="KW-0539">Nucleus</keyword>
<keyword evidence="6" id="KW-0508">mRNA splicing</keyword>
<comment type="caution">
    <text evidence="13">The sequence shown here is derived from an EMBL/GenBank/DDBJ whole genome shotgun (WGS) entry which is preliminary data.</text>
</comment>
<dbReference type="PROSITE" id="PS52002">
    <property type="entry name" value="SM"/>
    <property type="match status" value="1"/>
</dbReference>
<evidence type="ECO:0000256" key="2">
    <source>
        <dbReference type="ARBA" id="ARBA00004514"/>
    </source>
</evidence>
<evidence type="ECO:0000256" key="8">
    <source>
        <dbReference type="ARBA" id="ARBA00023274"/>
    </source>
</evidence>
<proteinExistence type="inferred from homology"/>
<keyword evidence="4" id="KW-0963">Cytoplasm</keyword>
<keyword evidence="8" id="KW-0687">Ribonucleoprotein</keyword>
<dbReference type="CDD" id="cd01720">
    <property type="entry name" value="Sm_D2"/>
    <property type="match status" value="1"/>
</dbReference>
<dbReference type="GO" id="GO:0003723">
    <property type="term" value="F:RNA binding"/>
    <property type="evidence" value="ECO:0007669"/>
    <property type="project" value="InterPro"/>
</dbReference>
<dbReference type="Gene3D" id="3.90.550.10">
    <property type="entry name" value="Spore Coat Polysaccharide Biosynthesis Protein SpsA, Chain A"/>
    <property type="match status" value="2"/>
</dbReference>
<keyword evidence="10" id="KW-1133">Transmembrane helix</keyword>
<dbReference type="Proteomes" id="UP000251960">
    <property type="component" value="Chromosome 10"/>
</dbReference>
<dbReference type="EMBL" id="NCVQ01000002">
    <property type="protein sequence ID" value="PWZ43619.1"/>
    <property type="molecule type" value="Genomic_DNA"/>
</dbReference>
<sequence length="587" mass="65651">MRSPALLAAALAAVALLAAGAGVAVAATEEAYVTLLYGDEFVLGARVLGKSLRDTGTRRDMVVLVSDGVSEYSRKLLQNAAFPVVYLDADTIVVKSIEDLFKCGKFCGNLKHSERMNSGVMVVEPSETLFNDMIKKMDQLPSYTGGDQGFLNSYYSDFANSRVYEPDSPLTPEPATQRLSTLYNADVGLYMLANKWMVDEKELRIIHYTLGPLKPWDWFTAWLVKPVETWQDIRQKLEESLPGTGGGRNPHDQLVVKILFILPFCLLLFGYYQSCFQTDKELVSIRSLCAFARRARHKYKSEESLPSYSVVGSSSAFGISSQRLSNGHLKLPSYFGAIAVLVCFVSAGFSLAFAFSIIPRQVMPWTGLLLMLEWTFVAFFLLFGSYLRFVYRWGSISANHVGFSNSDSSENHMGPGHQRNMSDCDMDATFYWTGMASIATITVLLPTILGITALFTKIPDCYLTSFSRAGCEYLTRILYVVFISIDVQAGKKEEEEFSTGPLSVLMMSVKNNTQVLINCRNNKKLLGRVRAFDRHCNMVLENVREMWTEIPKTGKGKKKALPVNKDRFISKMFLRGDSVIIVLRNPK</sequence>
<dbReference type="Gene3D" id="2.30.30.100">
    <property type="match status" value="1"/>
</dbReference>
<reference evidence="13 14" key="1">
    <citation type="journal article" date="2018" name="Nat. Genet.">
        <title>Extensive intraspecific gene order and gene structural variations between Mo17 and other maize genomes.</title>
        <authorList>
            <person name="Sun S."/>
            <person name="Zhou Y."/>
            <person name="Chen J."/>
            <person name="Shi J."/>
            <person name="Zhao H."/>
            <person name="Zhao H."/>
            <person name="Song W."/>
            <person name="Zhang M."/>
            <person name="Cui Y."/>
            <person name="Dong X."/>
            <person name="Liu H."/>
            <person name="Ma X."/>
            <person name="Jiao Y."/>
            <person name="Wang B."/>
            <person name="Wei X."/>
            <person name="Stein J.C."/>
            <person name="Glaubitz J.C."/>
            <person name="Lu F."/>
            <person name="Yu G."/>
            <person name="Liang C."/>
            <person name="Fengler K."/>
            <person name="Li B."/>
            <person name="Rafalski A."/>
            <person name="Schnable P.S."/>
            <person name="Ware D.H."/>
            <person name="Buckler E.S."/>
            <person name="Lai J."/>
        </authorList>
    </citation>
    <scope>NUCLEOTIDE SEQUENCE [LARGE SCALE GENOMIC DNA]</scope>
    <source>
        <strain evidence="14">cv. Missouri 17</strain>
        <tissue evidence="13">Seedling</tissue>
    </source>
</reference>
<evidence type="ECO:0000256" key="11">
    <source>
        <dbReference type="SAM" id="SignalP"/>
    </source>
</evidence>
<dbReference type="Pfam" id="PF01423">
    <property type="entry name" value="LSM"/>
    <property type="match status" value="1"/>
</dbReference>
<dbReference type="SMART" id="SM00651">
    <property type="entry name" value="Sm"/>
    <property type="match status" value="1"/>
</dbReference>
<feature type="transmembrane region" description="Helical" evidence="10">
    <location>
        <begin position="364"/>
        <end position="387"/>
    </location>
</feature>
<keyword evidence="10" id="KW-0472">Membrane</keyword>
<evidence type="ECO:0000256" key="10">
    <source>
        <dbReference type="SAM" id="Phobius"/>
    </source>
</evidence>
<accession>A0A3L6G6V2</accession>
<evidence type="ECO:0000256" key="5">
    <source>
        <dbReference type="ARBA" id="ARBA00022664"/>
    </source>
</evidence>
<feature type="chain" id="PRO_5018330880" description="snRNP core protein D2" evidence="11">
    <location>
        <begin position="27"/>
        <end position="587"/>
    </location>
</feature>
<dbReference type="GO" id="GO:0008380">
    <property type="term" value="P:RNA splicing"/>
    <property type="evidence" value="ECO:0007669"/>
    <property type="project" value="UniProtKB-KW"/>
</dbReference>